<dbReference type="SUPFAM" id="SSF53474">
    <property type="entry name" value="alpha/beta-Hydrolases"/>
    <property type="match status" value="1"/>
</dbReference>
<protein>
    <submittedName>
        <fullName evidence="4">Pimeloyl-ACP methyl ester carboxylesterase</fullName>
    </submittedName>
</protein>
<dbReference type="Pfam" id="PF12146">
    <property type="entry name" value="Hydrolase_4"/>
    <property type="match status" value="1"/>
</dbReference>
<comment type="similarity">
    <text evidence="2">Belongs to the AB hydrolase superfamily. FUS2 hydrolase family.</text>
</comment>
<evidence type="ECO:0000313" key="4">
    <source>
        <dbReference type="EMBL" id="MBP1923312.1"/>
    </source>
</evidence>
<dbReference type="GO" id="GO:0016788">
    <property type="term" value="F:hydrolase activity, acting on ester bonds"/>
    <property type="evidence" value="ECO:0007669"/>
    <property type="project" value="UniProtKB-ARBA"/>
</dbReference>
<organism evidence="4 5">
    <name type="scientific">Halorubrum alkaliphilum</name>
    <dbReference type="NCBI Taxonomy" id="261290"/>
    <lineage>
        <taxon>Archaea</taxon>
        <taxon>Methanobacteriati</taxon>
        <taxon>Methanobacteriota</taxon>
        <taxon>Stenosarchaea group</taxon>
        <taxon>Halobacteria</taxon>
        <taxon>Halobacteriales</taxon>
        <taxon>Haloferacaceae</taxon>
        <taxon>Halorubrum</taxon>
    </lineage>
</organism>
<reference evidence="4" key="1">
    <citation type="submission" date="2021-03" db="EMBL/GenBank/DDBJ databases">
        <title>Genomic Encyclopedia of Type Strains, Phase IV (KMG-IV): sequencing the most valuable type-strain genomes for metagenomic binning, comparative biology and taxonomic classification.</title>
        <authorList>
            <person name="Goeker M."/>
        </authorList>
    </citation>
    <scope>NUCLEOTIDE SEQUENCE</scope>
    <source>
        <strain evidence="4">DSM 23564</strain>
    </source>
</reference>
<dbReference type="InterPro" id="IPR000073">
    <property type="entry name" value="AB_hydrolase_1"/>
</dbReference>
<dbReference type="Gene3D" id="3.40.50.1820">
    <property type="entry name" value="alpha/beta hydrolase"/>
    <property type="match status" value="1"/>
</dbReference>
<evidence type="ECO:0000256" key="2">
    <source>
        <dbReference type="ARBA" id="ARBA00038115"/>
    </source>
</evidence>
<dbReference type="Proteomes" id="UP000823588">
    <property type="component" value="Unassembled WGS sequence"/>
</dbReference>
<dbReference type="OrthoDB" id="11256at2157"/>
<keyword evidence="1" id="KW-0378">Hydrolase</keyword>
<gene>
    <name evidence="4" type="ORF">J2751_002351</name>
</gene>
<dbReference type="InterPro" id="IPR050261">
    <property type="entry name" value="FrsA_esterase"/>
</dbReference>
<feature type="domain" description="Serine aminopeptidase S33" evidence="3">
    <location>
        <begin position="52"/>
        <end position="267"/>
    </location>
</feature>
<dbReference type="EMBL" id="JAGGKQ010000019">
    <property type="protein sequence ID" value="MBP1923312.1"/>
    <property type="molecule type" value="Genomic_DNA"/>
</dbReference>
<dbReference type="PANTHER" id="PTHR22946">
    <property type="entry name" value="DIENELACTONE HYDROLASE DOMAIN-CONTAINING PROTEIN-RELATED"/>
    <property type="match status" value="1"/>
</dbReference>
<dbReference type="AlphaFoldDB" id="A0A8T4GJR1"/>
<dbReference type="PANTHER" id="PTHR22946:SF9">
    <property type="entry name" value="POLYKETIDE TRANSFERASE AF380"/>
    <property type="match status" value="1"/>
</dbReference>
<name>A0A8T4GJR1_9EURY</name>
<sequence length="312" mass="33966">MTRRNPVNRAQRRLGRPPRERFATRTLSFDVDGSTCRGTLYLPGGNDDDPPVVVMAPGLGAERSFGYPAVAERFADAGYAALLFDYRGFGGSDGDSQAINPARQRADYAAAIDRLDEVDEVGRERVLWGASLSAGHVLTLAAERRDIDAVIAVVPLLDARSTVRSRGGKYVLRASVTGLRDLLGHRFGRGRTVPIVGDREELAAITEPGSTRGYLDLVDRESRWRNETPARSLLRLVNYRPGDRLDEIRAPTLLLAGTDDAIVPVDDVTTAGRSLDRGTVVSMPADHFSVLGADFEPAVGHQLSFLRDAVEE</sequence>
<comment type="caution">
    <text evidence="4">The sequence shown here is derived from an EMBL/GenBank/DDBJ whole genome shotgun (WGS) entry which is preliminary data.</text>
</comment>
<dbReference type="InterPro" id="IPR022742">
    <property type="entry name" value="Hydrolase_4"/>
</dbReference>
<evidence type="ECO:0000256" key="1">
    <source>
        <dbReference type="ARBA" id="ARBA00022801"/>
    </source>
</evidence>
<evidence type="ECO:0000259" key="3">
    <source>
        <dbReference type="Pfam" id="PF12146"/>
    </source>
</evidence>
<dbReference type="RefSeq" id="WP_209486164.1">
    <property type="nucleotide sequence ID" value="NZ_JAGGKQ010000019.1"/>
</dbReference>
<dbReference type="PRINTS" id="PR00111">
    <property type="entry name" value="ABHYDROLASE"/>
</dbReference>
<dbReference type="InterPro" id="IPR029058">
    <property type="entry name" value="AB_hydrolase_fold"/>
</dbReference>
<proteinExistence type="inferred from homology"/>
<evidence type="ECO:0000313" key="5">
    <source>
        <dbReference type="Proteomes" id="UP000823588"/>
    </source>
</evidence>
<accession>A0A8T4GJR1</accession>
<keyword evidence="5" id="KW-1185">Reference proteome</keyword>